<evidence type="ECO:0000256" key="8">
    <source>
        <dbReference type="SAM" id="MobiDB-lite"/>
    </source>
</evidence>
<accession>A0AAF3JC41</accession>
<dbReference type="PROSITE" id="PS50089">
    <property type="entry name" value="ZF_RING_2"/>
    <property type="match status" value="2"/>
</dbReference>
<dbReference type="GO" id="GO:0008270">
    <property type="term" value="F:zinc ion binding"/>
    <property type="evidence" value="ECO:0007669"/>
    <property type="project" value="UniProtKB-KW"/>
</dbReference>
<evidence type="ECO:0008006" key="13">
    <source>
        <dbReference type="Google" id="ProtNLM"/>
    </source>
</evidence>
<dbReference type="PANTHER" id="PTHR22696:SF1">
    <property type="entry name" value="E3 UBIQUITIN-PROTEIN LIGASE RNF26"/>
    <property type="match status" value="1"/>
</dbReference>
<name>A0AAF3JC41_9BILA</name>
<feature type="coiled-coil region" evidence="7">
    <location>
        <begin position="967"/>
        <end position="1061"/>
    </location>
</feature>
<keyword evidence="4" id="KW-0342">GTP-binding</keyword>
<feature type="domain" description="ShKT" evidence="10">
    <location>
        <begin position="28"/>
        <end position="62"/>
    </location>
</feature>
<feature type="region of interest" description="Disordered" evidence="8">
    <location>
        <begin position="493"/>
        <end position="547"/>
    </location>
</feature>
<feature type="coiled-coil region" evidence="7">
    <location>
        <begin position="802"/>
        <end position="881"/>
    </location>
</feature>
<keyword evidence="7" id="KW-0175">Coiled coil</keyword>
<dbReference type="SUPFAM" id="SSF50465">
    <property type="entry name" value="EF-Tu/eEF-1alpha/eIF2-gamma C-terminal domain"/>
    <property type="match status" value="1"/>
</dbReference>
<dbReference type="Pfam" id="PF01549">
    <property type="entry name" value="ShK"/>
    <property type="match status" value="1"/>
</dbReference>
<evidence type="ECO:0000256" key="4">
    <source>
        <dbReference type="ARBA" id="ARBA00023134"/>
    </source>
</evidence>
<evidence type="ECO:0000256" key="3">
    <source>
        <dbReference type="ARBA" id="ARBA00022833"/>
    </source>
</evidence>
<evidence type="ECO:0000256" key="2">
    <source>
        <dbReference type="ARBA" id="ARBA00022771"/>
    </source>
</evidence>
<dbReference type="GO" id="GO:0061630">
    <property type="term" value="F:ubiquitin protein ligase activity"/>
    <property type="evidence" value="ECO:0007669"/>
    <property type="project" value="TreeGrafter"/>
</dbReference>
<feature type="disulfide bond" evidence="6">
    <location>
        <begin position="28"/>
        <end position="62"/>
    </location>
</feature>
<protein>
    <recommendedName>
        <fullName evidence="13">RING-type domain-containing protein</fullName>
    </recommendedName>
</protein>
<evidence type="ECO:0000256" key="5">
    <source>
        <dbReference type="PROSITE-ProRule" id="PRU00175"/>
    </source>
</evidence>
<keyword evidence="2 5" id="KW-0479">Metal-binding</keyword>
<dbReference type="WBParaSite" id="MBELARI_LOCUS9672">
    <property type="protein sequence ID" value="MBELARI_LOCUS9672"/>
    <property type="gene ID" value="MBELARI_LOCUS9672"/>
</dbReference>
<dbReference type="InterPro" id="IPR013083">
    <property type="entry name" value="Znf_RING/FYVE/PHD"/>
</dbReference>
<dbReference type="GO" id="GO:0005525">
    <property type="term" value="F:GTP binding"/>
    <property type="evidence" value="ECO:0007669"/>
    <property type="project" value="UniProtKB-KW"/>
</dbReference>
<evidence type="ECO:0000256" key="6">
    <source>
        <dbReference type="PROSITE-ProRule" id="PRU01005"/>
    </source>
</evidence>
<dbReference type="Pfam" id="PF13920">
    <property type="entry name" value="zf-C3HC4_3"/>
    <property type="match status" value="2"/>
</dbReference>
<evidence type="ECO:0000256" key="1">
    <source>
        <dbReference type="ARBA" id="ARBA00022741"/>
    </source>
</evidence>
<dbReference type="GO" id="GO:0006511">
    <property type="term" value="P:ubiquitin-dependent protein catabolic process"/>
    <property type="evidence" value="ECO:0007669"/>
    <property type="project" value="TreeGrafter"/>
</dbReference>
<dbReference type="InterPro" id="IPR009001">
    <property type="entry name" value="Transl_elong_EF1A/Init_IF2_C"/>
</dbReference>
<keyword evidence="2 5" id="KW-0863">Zinc-finger</keyword>
<feature type="region of interest" description="Disordered" evidence="8">
    <location>
        <begin position="73"/>
        <end position="101"/>
    </location>
</feature>
<evidence type="ECO:0000259" key="9">
    <source>
        <dbReference type="PROSITE" id="PS50089"/>
    </source>
</evidence>
<organism evidence="11 12">
    <name type="scientific">Mesorhabditis belari</name>
    <dbReference type="NCBI Taxonomy" id="2138241"/>
    <lineage>
        <taxon>Eukaryota</taxon>
        <taxon>Metazoa</taxon>
        <taxon>Ecdysozoa</taxon>
        <taxon>Nematoda</taxon>
        <taxon>Chromadorea</taxon>
        <taxon>Rhabditida</taxon>
        <taxon>Rhabditina</taxon>
        <taxon>Rhabditomorpha</taxon>
        <taxon>Rhabditoidea</taxon>
        <taxon>Rhabditidae</taxon>
        <taxon>Mesorhabditinae</taxon>
        <taxon>Mesorhabditis</taxon>
    </lineage>
</organism>
<dbReference type="Pfam" id="PF09173">
    <property type="entry name" value="eIF2_C"/>
    <property type="match status" value="1"/>
</dbReference>
<dbReference type="Proteomes" id="UP000887575">
    <property type="component" value="Unassembled WGS sequence"/>
</dbReference>
<feature type="compositionally biased region" description="Basic residues" evidence="8">
    <location>
        <begin position="73"/>
        <end position="87"/>
    </location>
</feature>
<dbReference type="InterPro" id="IPR001841">
    <property type="entry name" value="Znf_RING"/>
</dbReference>
<dbReference type="SMART" id="SM00184">
    <property type="entry name" value="RING"/>
    <property type="match status" value="2"/>
</dbReference>
<dbReference type="Gene3D" id="1.10.10.1940">
    <property type="match status" value="1"/>
</dbReference>
<comment type="caution">
    <text evidence="6">Lacks conserved residue(s) required for the propagation of feature annotation.</text>
</comment>
<feature type="domain" description="RING-type" evidence="9">
    <location>
        <begin position="1065"/>
        <end position="1102"/>
    </location>
</feature>
<dbReference type="Gene3D" id="3.30.40.10">
    <property type="entry name" value="Zinc/RING finger domain, C3HC4 (zinc finger)"/>
    <property type="match status" value="2"/>
</dbReference>
<dbReference type="CDD" id="cd16649">
    <property type="entry name" value="mRING-HC-C3HC5_CGRF1-like"/>
    <property type="match status" value="1"/>
</dbReference>
<feature type="region of interest" description="Disordered" evidence="8">
    <location>
        <begin position="751"/>
        <end position="772"/>
    </location>
</feature>
<keyword evidence="6" id="KW-1015">Disulfide bond</keyword>
<evidence type="ECO:0000313" key="12">
    <source>
        <dbReference type="WBParaSite" id="MBELARI_LOCUS9672"/>
    </source>
</evidence>
<feature type="compositionally biased region" description="Basic and acidic residues" evidence="8">
    <location>
        <begin position="511"/>
        <end position="523"/>
    </location>
</feature>
<feature type="compositionally biased region" description="Low complexity" evidence="8">
    <location>
        <begin position="524"/>
        <end position="534"/>
    </location>
</feature>
<evidence type="ECO:0000259" key="10">
    <source>
        <dbReference type="PROSITE" id="PS51670"/>
    </source>
</evidence>
<proteinExistence type="predicted"/>
<dbReference type="Gene3D" id="2.40.30.10">
    <property type="entry name" value="Translation factors"/>
    <property type="match status" value="1"/>
</dbReference>
<dbReference type="SMART" id="SM00254">
    <property type="entry name" value="ShKT"/>
    <property type="match status" value="2"/>
</dbReference>
<feature type="compositionally biased region" description="Acidic residues" evidence="8">
    <location>
        <begin position="91"/>
        <end position="101"/>
    </location>
</feature>
<dbReference type="AlphaFoldDB" id="A0AAF3JC41"/>
<dbReference type="PROSITE" id="PS51670">
    <property type="entry name" value="SHKT"/>
    <property type="match status" value="1"/>
</dbReference>
<dbReference type="InterPro" id="IPR003582">
    <property type="entry name" value="ShKT_dom"/>
</dbReference>
<dbReference type="GO" id="GO:0016567">
    <property type="term" value="P:protein ubiquitination"/>
    <property type="evidence" value="ECO:0007669"/>
    <property type="project" value="TreeGrafter"/>
</dbReference>
<feature type="domain" description="RING-type" evidence="9">
    <location>
        <begin position="885"/>
        <end position="922"/>
    </location>
</feature>
<keyword evidence="11" id="KW-1185">Reference proteome</keyword>
<evidence type="ECO:0000256" key="7">
    <source>
        <dbReference type="SAM" id="Coils"/>
    </source>
</evidence>
<reference evidence="12" key="1">
    <citation type="submission" date="2024-02" db="UniProtKB">
        <authorList>
            <consortium name="WormBaseParasite"/>
        </authorList>
    </citation>
    <scope>IDENTIFICATION</scope>
</reference>
<dbReference type="PANTHER" id="PTHR22696">
    <property type="entry name" value="E3 UBIQUITIN-PROTEIN LIGASE RNF26"/>
    <property type="match status" value="1"/>
</dbReference>
<keyword evidence="3" id="KW-0862">Zinc</keyword>
<sequence length="1114" mass="126861">MHQACPRTCNLCNDTFPSLTQFAPRRKCEDEASDCEESLELCDNLMFRNLMRKQCAYSCGFCSGRYQPTTKKPKIATKKRGKSKSRRVKEEDEEEEEEKEDEISIIDVMKLIRGHETTEGTTTSTSTSTTTTTTVTTLPCRDRAIDCQAKAGLCDHRNYQNLMRRDEKAKITLTDPISTEIDEKIALSRRIEKHWRLIALQAKAIKTGTRGGEMVSGSKMSSQPILKDSLGCRGVDSPSKIMAATHNGRLIFKAHKRLVAIEDDEGLVLVSFPINIEKGQNFSIELFHCTRFLMDKSGGKLRIPVQLNNNTPMLLHNAVISRNFLYLFDTLDSTKCIAMPVSGAQAGKANILITKGDQPTARYFLNSVLQPFDAFVLVYVFSDPTSAKNQPLLYELDLTSFTFRLLNLQLSSHFPRGKVCISAGGNDTIYLQGDCLQKGCAQLRHFYRIDLLPLLPRLKMSTSSAIPSTSSDFSATSSISALSLNSIASTASSATPQTVPQRYEKRRGRTDKKTMLMKDRTKSLDSLSLLSSTSRESRNSNDSVTSTPRRVIKEQIITTPLYSEYFRVPSLHWSTSMPEEGQTSLQDQLRWAKEMGFGDDVIMKALSTNSEDPDAYVAFENTNTMLDCLQRVQREMKQPTAKLSIYNEPAQNGEVTSTKLLSPRSSSVSRAASLNLGTSAGARMTRSDSHDINRLITTLDREQERTRKEVESHIARLKERIRTLESQLQDEKSEREKYEEKEMQMVNQLKDAEDNLRSEQEENKKLRRELSQNKLETDNLTVKKLHLQKAVADQRELSAHRKQKFEEEIKEKDLQISQLQATLATSSVSQQRLAELETENRQLNERLNNHEASSSALTHELSETSALCDRLQRRFDSAEQQIVKCCVCLEQKPEIVFFPCLHVCVCDGCFTREPMSKCPTCRARLVGSSKPFFTMPHILFESDDDEQKSVNGEQHERMKAKELKAVINEYRDPVDDYEKKNKELEKQLKRQQQQILNLKSELVDNYLLAQSQKDTLKKEIEELMGKNRNSESLAREMELQVFNMGKKLEELEEKMQERENNRPRCCVCMENTPEILLMSCFHLCLCQGCFDSEWWEKCPTCRTSIIGFSKVFFG</sequence>
<dbReference type="InterPro" id="IPR015256">
    <property type="entry name" value="eIF2g_C"/>
</dbReference>
<evidence type="ECO:0000313" key="11">
    <source>
        <dbReference type="Proteomes" id="UP000887575"/>
    </source>
</evidence>
<keyword evidence="1" id="KW-0547">Nucleotide-binding</keyword>
<dbReference type="SUPFAM" id="SSF57850">
    <property type="entry name" value="RING/U-box"/>
    <property type="match status" value="1"/>
</dbReference>